<reference evidence="1 2" key="1">
    <citation type="submission" date="2019-09" db="EMBL/GenBank/DDBJ databases">
        <title>Genome of Aliivibrio finisterrensis LMG 23869 (type strain).</title>
        <authorList>
            <person name="Bowman J.P."/>
        </authorList>
    </citation>
    <scope>NUCLEOTIDE SEQUENCE [LARGE SCALE GENOMIC DNA]</scope>
    <source>
        <strain evidence="1 2">LMG 23869</strain>
    </source>
</reference>
<sequence>MSYQYRSEQAPAQSYNSIADLLNDHPATTRLTVSATQNELGGSLSQQLGPITVPFSNGTSATPGVLDMTAPLLSYSQPRLLDTDSITLINLVTVESEIAERLGATQGLSVSYQWQSQDVNGAGIWSDVAGAQGSTFSALSSLNVDNYYRLLITLSDNNNNVVSIASDSSSAVESATGVGVVDYDIVYEPLRTPQVSVNYAITSELRSNQATTSYASRRHAWSRVASDGSLTALSTQAMYTPVTDDIGL</sequence>
<accession>A0A6N6RNI5</accession>
<evidence type="ECO:0000313" key="1">
    <source>
        <dbReference type="EMBL" id="KAB2822897.1"/>
    </source>
</evidence>
<feature type="non-terminal residue" evidence="1">
    <location>
        <position position="248"/>
    </location>
</feature>
<dbReference type="AlphaFoldDB" id="A0A6N6RNI5"/>
<protein>
    <submittedName>
        <fullName evidence="1">Uncharacterized protein</fullName>
    </submittedName>
</protein>
<dbReference type="RefSeq" id="WP_151656901.1">
    <property type="nucleotide sequence ID" value="NZ_WBVP01000081.1"/>
</dbReference>
<evidence type="ECO:0000313" key="2">
    <source>
        <dbReference type="Proteomes" id="UP000434870"/>
    </source>
</evidence>
<name>A0A6N6RNI5_9GAMM</name>
<comment type="caution">
    <text evidence="1">The sequence shown here is derived from an EMBL/GenBank/DDBJ whole genome shotgun (WGS) entry which is preliminary data.</text>
</comment>
<dbReference type="Proteomes" id="UP000434870">
    <property type="component" value="Unassembled WGS sequence"/>
</dbReference>
<dbReference type="EMBL" id="WBVP01000081">
    <property type="protein sequence ID" value="KAB2822897.1"/>
    <property type="molecule type" value="Genomic_DNA"/>
</dbReference>
<organism evidence="1 2">
    <name type="scientific">Aliivibrio finisterrensis</name>
    <dbReference type="NCBI Taxonomy" id="511998"/>
    <lineage>
        <taxon>Bacteria</taxon>
        <taxon>Pseudomonadati</taxon>
        <taxon>Pseudomonadota</taxon>
        <taxon>Gammaproteobacteria</taxon>
        <taxon>Vibrionales</taxon>
        <taxon>Vibrionaceae</taxon>
        <taxon>Aliivibrio</taxon>
    </lineage>
</organism>
<proteinExistence type="predicted"/>
<gene>
    <name evidence="1" type="ORF">F8B77_17330</name>
</gene>